<dbReference type="PANTHER" id="PTHR42753:SF2">
    <property type="entry name" value="PROLINE--TRNA LIGASE"/>
    <property type="match status" value="1"/>
</dbReference>
<dbReference type="EMBL" id="BARS01004730">
    <property type="protein sequence ID" value="GAF82684.1"/>
    <property type="molecule type" value="Genomic_DNA"/>
</dbReference>
<keyword evidence="5" id="KW-0648">Protein biosynthesis</keyword>
<proteinExistence type="predicted"/>
<evidence type="ECO:0000313" key="10">
    <source>
        <dbReference type="EMBL" id="GAF82684.1"/>
    </source>
</evidence>
<evidence type="ECO:0000259" key="9">
    <source>
        <dbReference type="PROSITE" id="PS50862"/>
    </source>
</evidence>
<dbReference type="InterPro" id="IPR045864">
    <property type="entry name" value="aa-tRNA-synth_II/BPL/LPL"/>
</dbReference>
<protein>
    <recommendedName>
        <fullName evidence="1">proline--tRNA ligase</fullName>
        <ecNumber evidence="1">6.1.1.15</ecNumber>
    </recommendedName>
    <alternativeName>
        <fullName evidence="7">Prolyl-tRNA synthetase</fullName>
    </alternativeName>
</protein>
<evidence type="ECO:0000256" key="6">
    <source>
        <dbReference type="ARBA" id="ARBA00023146"/>
    </source>
</evidence>
<keyword evidence="4" id="KW-0067">ATP-binding</keyword>
<dbReference type="InterPro" id="IPR007214">
    <property type="entry name" value="YbaK/aa-tRNA-synth-assoc-dom"/>
</dbReference>
<evidence type="ECO:0000256" key="1">
    <source>
        <dbReference type="ARBA" id="ARBA00012831"/>
    </source>
</evidence>
<dbReference type="InterPro" id="IPR036754">
    <property type="entry name" value="YbaK/aa-tRNA-synt-asso_dom_sf"/>
</dbReference>
<dbReference type="Pfam" id="PF04073">
    <property type="entry name" value="tRNA_edit"/>
    <property type="match status" value="1"/>
</dbReference>
<accession>X0SNN6</accession>
<comment type="catalytic activity">
    <reaction evidence="8">
        <text>tRNA(Pro) + L-proline + ATP = L-prolyl-tRNA(Pro) + AMP + diphosphate</text>
        <dbReference type="Rhea" id="RHEA:14305"/>
        <dbReference type="Rhea" id="RHEA-COMP:9700"/>
        <dbReference type="Rhea" id="RHEA-COMP:9702"/>
        <dbReference type="ChEBI" id="CHEBI:30616"/>
        <dbReference type="ChEBI" id="CHEBI:33019"/>
        <dbReference type="ChEBI" id="CHEBI:60039"/>
        <dbReference type="ChEBI" id="CHEBI:78442"/>
        <dbReference type="ChEBI" id="CHEBI:78532"/>
        <dbReference type="ChEBI" id="CHEBI:456215"/>
        <dbReference type="EC" id="6.1.1.15"/>
    </reaction>
</comment>
<dbReference type="GO" id="GO:0004827">
    <property type="term" value="F:proline-tRNA ligase activity"/>
    <property type="evidence" value="ECO:0007669"/>
    <property type="project" value="UniProtKB-EC"/>
</dbReference>
<evidence type="ECO:0000256" key="5">
    <source>
        <dbReference type="ARBA" id="ARBA00022917"/>
    </source>
</evidence>
<evidence type="ECO:0000256" key="7">
    <source>
        <dbReference type="ARBA" id="ARBA00029731"/>
    </source>
</evidence>
<dbReference type="PROSITE" id="PS50862">
    <property type="entry name" value="AA_TRNA_LIGASE_II"/>
    <property type="match status" value="1"/>
</dbReference>
<dbReference type="CDD" id="cd04334">
    <property type="entry name" value="ProRS-INS"/>
    <property type="match status" value="1"/>
</dbReference>
<keyword evidence="3" id="KW-0547">Nucleotide-binding</keyword>
<dbReference type="Gene3D" id="3.90.960.10">
    <property type="entry name" value="YbaK/aminoacyl-tRNA synthetase-associated domain"/>
    <property type="match status" value="1"/>
</dbReference>
<reference evidence="10" key="1">
    <citation type="journal article" date="2014" name="Front. Microbiol.">
        <title>High frequency of phylogenetically diverse reductive dehalogenase-homologous genes in deep subseafloor sedimentary metagenomes.</title>
        <authorList>
            <person name="Kawai M."/>
            <person name="Futagami T."/>
            <person name="Toyoda A."/>
            <person name="Takaki Y."/>
            <person name="Nishi S."/>
            <person name="Hori S."/>
            <person name="Arai W."/>
            <person name="Tsubouchi T."/>
            <person name="Morono Y."/>
            <person name="Uchiyama I."/>
            <person name="Ito T."/>
            <person name="Fujiyama A."/>
            <person name="Inagaki F."/>
            <person name="Takami H."/>
        </authorList>
    </citation>
    <scope>NUCLEOTIDE SEQUENCE</scope>
    <source>
        <strain evidence="10">Expedition CK06-06</strain>
    </source>
</reference>
<dbReference type="SUPFAM" id="SSF55681">
    <property type="entry name" value="Class II aaRS and biotin synthetases"/>
    <property type="match status" value="1"/>
</dbReference>
<keyword evidence="2" id="KW-0436">Ligase</keyword>
<dbReference type="Pfam" id="PF00587">
    <property type="entry name" value="tRNA-synt_2b"/>
    <property type="match status" value="1"/>
</dbReference>
<dbReference type="AlphaFoldDB" id="X0SNN6"/>
<dbReference type="Gene3D" id="3.30.930.10">
    <property type="entry name" value="Bira Bifunctional Protein, Domain 2"/>
    <property type="match status" value="1"/>
</dbReference>
<dbReference type="InterPro" id="IPR002316">
    <property type="entry name" value="Pro-tRNA-ligase_IIa"/>
</dbReference>
<dbReference type="GO" id="GO:0005524">
    <property type="term" value="F:ATP binding"/>
    <property type="evidence" value="ECO:0007669"/>
    <property type="project" value="UniProtKB-KW"/>
</dbReference>
<keyword evidence="6" id="KW-0030">Aminoacyl-tRNA synthetase</keyword>
<dbReference type="EC" id="6.1.1.15" evidence="1"/>
<feature type="non-terminal residue" evidence="10">
    <location>
        <position position="383"/>
    </location>
</feature>
<dbReference type="GO" id="GO:0006433">
    <property type="term" value="P:prolyl-tRNA aminoacylation"/>
    <property type="evidence" value="ECO:0007669"/>
    <property type="project" value="InterPro"/>
</dbReference>
<name>X0SNN6_9ZZZZ</name>
<comment type="caution">
    <text evidence="10">The sequence shown here is derived from an EMBL/GenBank/DDBJ whole genome shotgun (WGS) entry which is preliminary data.</text>
</comment>
<dbReference type="PANTHER" id="PTHR42753">
    <property type="entry name" value="MITOCHONDRIAL RIBOSOME PROTEIN L39/PROLYL-TRNA LIGASE FAMILY MEMBER"/>
    <property type="match status" value="1"/>
</dbReference>
<evidence type="ECO:0000256" key="3">
    <source>
        <dbReference type="ARBA" id="ARBA00022741"/>
    </source>
</evidence>
<evidence type="ECO:0000256" key="8">
    <source>
        <dbReference type="ARBA" id="ARBA00047671"/>
    </source>
</evidence>
<dbReference type="SUPFAM" id="SSF55826">
    <property type="entry name" value="YbaK/ProRS associated domain"/>
    <property type="match status" value="1"/>
</dbReference>
<feature type="domain" description="Aminoacyl-transfer RNA synthetases class-II family profile" evidence="9">
    <location>
        <begin position="1"/>
        <end position="383"/>
    </location>
</feature>
<dbReference type="GO" id="GO:0002161">
    <property type="term" value="F:aminoacyl-tRNA deacylase activity"/>
    <property type="evidence" value="ECO:0007669"/>
    <property type="project" value="InterPro"/>
</dbReference>
<dbReference type="PRINTS" id="PR01046">
    <property type="entry name" value="TRNASYNTHPRO"/>
</dbReference>
<sequence>MGWKVLTNIMKIVREEMDEIGCFEFLLPTLSPRELWDRSGRWETFGADMFHLKDRRGREMCLAPTHEEVFTEIAANNIHSYRNLPQMWYQIQTKFRDEIRPRSGVLRVRQFFMKDAYSFDADSDGLDKSYSLQRKAYLKIFSRVGLDVKVVRASSGAMGGGDCEEFMVLSDSGDDEIVNCPSCGYAANQEIAQSRVEKVSGTKSELKKAPTPEKRTIDEVSQFLDVEPSKLIKSLVYVADRKNVFVLVRGDHQVDEGKLETVIGECRPAEPEEVKNLTGAQIGFVSPVGMGNITVIADYALEGTTGLVAGANEDDYHFIGVDVERDIKIDRFTSIRTVQSGEPCMKCNMPLEVSRAIEVGHIFKLGTRYSEAIGANFLDENGS</sequence>
<organism evidence="10">
    <name type="scientific">marine sediment metagenome</name>
    <dbReference type="NCBI Taxonomy" id="412755"/>
    <lineage>
        <taxon>unclassified sequences</taxon>
        <taxon>metagenomes</taxon>
        <taxon>ecological metagenomes</taxon>
    </lineage>
</organism>
<dbReference type="InterPro" id="IPR050062">
    <property type="entry name" value="Pro-tRNA_synthetase"/>
</dbReference>
<dbReference type="InterPro" id="IPR002314">
    <property type="entry name" value="aa-tRNA-synt_IIb"/>
</dbReference>
<dbReference type="InterPro" id="IPR004500">
    <property type="entry name" value="Pro-tRNA-synth_IIa_bac-type"/>
</dbReference>
<gene>
    <name evidence="10" type="ORF">S01H1_09254</name>
</gene>
<evidence type="ECO:0000256" key="2">
    <source>
        <dbReference type="ARBA" id="ARBA00022598"/>
    </source>
</evidence>
<evidence type="ECO:0000256" key="4">
    <source>
        <dbReference type="ARBA" id="ARBA00022840"/>
    </source>
</evidence>
<dbReference type="InterPro" id="IPR006195">
    <property type="entry name" value="aa-tRNA-synth_II"/>
</dbReference>
<dbReference type="NCBIfam" id="TIGR00409">
    <property type="entry name" value="proS_fam_II"/>
    <property type="match status" value="1"/>
</dbReference>
<dbReference type="GO" id="GO:0005829">
    <property type="term" value="C:cytosol"/>
    <property type="evidence" value="ECO:0007669"/>
    <property type="project" value="TreeGrafter"/>
</dbReference>